<evidence type="ECO:0000313" key="3">
    <source>
        <dbReference type="Proteomes" id="UP000034613"/>
    </source>
</evidence>
<organism evidence="2 3">
    <name type="scientific">Candidatus Woesebacteria bacterium GW2011_GWA1_40_45</name>
    <dbReference type="NCBI Taxonomy" id="1618554"/>
    <lineage>
        <taxon>Bacteria</taxon>
        <taxon>Candidatus Woeseibacteriota</taxon>
    </lineage>
</organism>
<dbReference type="EMBL" id="LBZB01000024">
    <property type="protein sequence ID" value="KKR62626.1"/>
    <property type="molecule type" value="Genomic_DNA"/>
</dbReference>
<name>A0A0G0SJV1_9BACT</name>
<sequence>MKEIAQAPVGNPALGPSLQSKTGEAFFQSLVPNLVGLSFVIGSLVFFFVMVIGAIQWITSGGDKAALEGAREKVANAIIGFAVLLVVFAIANIIENFFGVNILSIDIGPLKI</sequence>
<keyword evidence="1" id="KW-0812">Transmembrane</keyword>
<dbReference type="AlphaFoldDB" id="A0A0G0SJV1"/>
<protein>
    <recommendedName>
        <fullName evidence="4">Integral membrane protein</fullName>
    </recommendedName>
</protein>
<evidence type="ECO:0008006" key="4">
    <source>
        <dbReference type="Google" id="ProtNLM"/>
    </source>
</evidence>
<keyword evidence="1" id="KW-0472">Membrane</keyword>
<proteinExistence type="predicted"/>
<accession>A0A0G0SJV1</accession>
<evidence type="ECO:0000313" key="2">
    <source>
        <dbReference type="EMBL" id="KKR62626.1"/>
    </source>
</evidence>
<reference evidence="2 3" key="1">
    <citation type="journal article" date="2015" name="Nature">
        <title>rRNA introns, odd ribosomes, and small enigmatic genomes across a large radiation of phyla.</title>
        <authorList>
            <person name="Brown C.T."/>
            <person name="Hug L.A."/>
            <person name="Thomas B.C."/>
            <person name="Sharon I."/>
            <person name="Castelle C.J."/>
            <person name="Singh A."/>
            <person name="Wilkins M.J."/>
            <person name="Williams K.H."/>
            <person name="Banfield J.F."/>
        </authorList>
    </citation>
    <scope>NUCLEOTIDE SEQUENCE [LARGE SCALE GENOMIC DNA]</scope>
</reference>
<dbReference type="Proteomes" id="UP000034613">
    <property type="component" value="Unassembled WGS sequence"/>
</dbReference>
<gene>
    <name evidence="2" type="ORF">UU03_C0024G0007</name>
</gene>
<feature type="transmembrane region" description="Helical" evidence="1">
    <location>
        <begin position="74"/>
        <end position="94"/>
    </location>
</feature>
<keyword evidence="1" id="KW-1133">Transmembrane helix</keyword>
<comment type="caution">
    <text evidence="2">The sequence shown here is derived from an EMBL/GenBank/DDBJ whole genome shotgun (WGS) entry which is preliminary data.</text>
</comment>
<evidence type="ECO:0000256" key="1">
    <source>
        <dbReference type="SAM" id="Phobius"/>
    </source>
</evidence>
<feature type="transmembrane region" description="Helical" evidence="1">
    <location>
        <begin position="34"/>
        <end position="54"/>
    </location>
</feature>